<proteinExistence type="predicted"/>
<protein>
    <submittedName>
        <fullName evidence="1">Uncharacterized protein</fullName>
    </submittedName>
</protein>
<reference evidence="1" key="1">
    <citation type="submission" date="2023-04" db="EMBL/GenBank/DDBJ databases">
        <title>Draft Genome sequencing of Naganishia species isolated from polar environments using Oxford Nanopore Technology.</title>
        <authorList>
            <person name="Leo P."/>
            <person name="Venkateswaran K."/>
        </authorList>
    </citation>
    <scope>NUCLEOTIDE SEQUENCE</scope>
    <source>
        <strain evidence="1">MNA-CCFEE 5423</strain>
    </source>
</reference>
<evidence type="ECO:0000313" key="1">
    <source>
        <dbReference type="EMBL" id="KAJ9100552.1"/>
    </source>
</evidence>
<comment type="caution">
    <text evidence="1">The sequence shown here is derived from an EMBL/GenBank/DDBJ whole genome shotgun (WGS) entry which is preliminary data.</text>
</comment>
<dbReference type="EMBL" id="JASBWT010000011">
    <property type="protein sequence ID" value="KAJ9100552.1"/>
    <property type="molecule type" value="Genomic_DNA"/>
</dbReference>
<gene>
    <name evidence="1" type="ORF">QFC21_003595</name>
</gene>
<dbReference type="Proteomes" id="UP001227268">
    <property type="component" value="Unassembled WGS sequence"/>
</dbReference>
<accession>A0ACC2VMN9</accession>
<name>A0ACC2VMN9_9TREE</name>
<evidence type="ECO:0000313" key="2">
    <source>
        <dbReference type="Proteomes" id="UP001227268"/>
    </source>
</evidence>
<keyword evidence="2" id="KW-1185">Reference proteome</keyword>
<organism evidence="1 2">
    <name type="scientific">Naganishia friedmannii</name>
    <dbReference type="NCBI Taxonomy" id="89922"/>
    <lineage>
        <taxon>Eukaryota</taxon>
        <taxon>Fungi</taxon>
        <taxon>Dikarya</taxon>
        <taxon>Basidiomycota</taxon>
        <taxon>Agaricomycotina</taxon>
        <taxon>Tremellomycetes</taxon>
        <taxon>Filobasidiales</taxon>
        <taxon>Filobasidiaceae</taxon>
        <taxon>Naganishia</taxon>
    </lineage>
</organism>
<sequence length="1371" mass="150358">MANKAWVDAVAVPPHLARYIDTKQPAGVNGKYTPVPVKGKDLVSEDPVMMTATFPPGDEIDASAEVRRREPPPHLRSSALGDEKQKTQVNGWSKVSTSPTTATHKTPMPLPPANGTKSRVVIGFKPTPTGPRNAGRTDNPPSLPLSSLNGKGMDVPDSAKFRMHTSRVEHPPPAHTPPPPPPQEDDDIPPPPSPPLSQKTTASTNLARATSHPVSPTQLSISETLYPYIPPSPASVHANPPEFTRHVQGRGNIRVCDPSIHHLSSRSSGSSKPTKLEVENRGCGMKFRHDKPITRYDGVWQGKDVDDIEVKDPRVDMEKSLREKGAGSKKNAYKGLYQVEPYEWDDNSPFPKPPPPPDGICIWNLNPLITVSQIENAVSAIGKPKNIDMKLDPRTGMQMGICHVTFQPGEERREVPASRSGKKPAILKLPVPAWQIASNAQKALDGKWIGTNLGKQKETAMKVVLDGNGDKARKRMETELERRRMEAELERRRRAQPPPPVHATASESISSARPMSTPSSSAPAPRSTPVAPTSTHGPVQLPSVNPQSRSQIPSKSETSLPKQSVPRDTSRVSSSSTFSRTGGGGYGVSSASGWSQSKSYKGVQDIGRLPPVASSSYNTLRMSASTSSISNSYTSFISAPFAKSHARDSRPPPSRLATDEVGRHYSSSTYQDPPARSSDTKNGRPPPSSALEPHHGRSSRSRRSSFVSRSDSDASDSEESSDRRRTPSPVHRRGTRRGSDRAPRHAESRDEARRIDSSEAEQLVRKVRAALLENGRSYIIIDPRSLPIPHKVEDRDRIMADLTAHLKAVRIERVTYNHHGWYILFHDDTTAKRTHMVFDKKVMSGRSLALIFKEGLGKGPANLAKASLKSPTKPQDSKKAEPPLIKTTRLSSPEMDEPETVKPSHSNRSLQESKRVTKKQKVSRVVSSDDDEVTHVEEKTATTGTPKSVGSAHKDLDIASETVDDALAPAKEDSATATSTDMGDDNADVQLEAYEEPLELPPKKAAGKSKRKSTAVGKPAKQPAKKKQKKSASTAVVEEETPEAGPMEDIIVEAVPTVAKTLKTPKTPKTPTKSQRAKTPVPSQNTLSLSDLVNFGIAEDDEDLYYLRLAAEHSVNQTIPDLPAVDDEEVEEETETLGPHPSGCARSHGYYKVPEVEKSAYLPQRNRAVAEVEAAATNATAIATSRSTRVNSRRLVQGMEQHKKGNANATDADMFQFNQLRTRKKQLKFSKSPIHDWGLYAMEHIIQGEMVIEYVGEVIRAQVADIREKWYEKTGIGSSYLFRVDDDAVVDATKKGNLGRLINHCCFPNCTAKIITINGEKKIVIYAKWNIEPGEEITYDYHFPIEQEKIPCLCGSDKVRNIAEKFSHNQH</sequence>